<dbReference type="EMBL" id="DSFP01000044">
    <property type="protein sequence ID" value="HEW46078.1"/>
    <property type="molecule type" value="Genomic_DNA"/>
</dbReference>
<reference evidence="2" key="1">
    <citation type="journal article" date="2020" name="mSystems">
        <title>Genome- and Community-Level Interaction Insights into Carbon Utilization and Element Cycling Functions of Hydrothermarchaeota in Hydrothermal Sediment.</title>
        <authorList>
            <person name="Zhou Z."/>
            <person name="Liu Y."/>
            <person name="Xu W."/>
            <person name="Pan J."/>
            <person name="Luo Z.H."/>
            <person name="Li M."/>
        </authorList>
    </citation>
    <scope>NUCLEOTIDE SEQUENCE [LARGE SCALE GENOMIC DNA]</scope>
    <source>
        <strain evidence="2">SpSt-132</strain>
    </source>
</reference>
<dbReference type="SUPFAM" id="SSF49478">
    <property type="entry name" value="Cna protein B-type domain"/>
    <property type="match status" value="1"/>
</dbReference>
<sequence>MKVKTLAAKLVGVVVAVFLAVFLTQCGGGGGGTTGDNTQPQTLSGTVAVGKPLANTPVYLKDKNGQVRSTLTDANGRFSFDTTGLTPPFYLRTQGYGLFSYADQQSGTANLTPLTTAVVAIANNGNADIYTVSPNQLNISSAQNSLKEFLNPVLQRYGVQNADFITTPFDANAQGMDAVLDSILI</sequence>
<evidence type="ECO:0000256" key="1">
    <source>
        <dbReference type="SAM" id="SignalP"/>
    </source>
</evidence>
<dbReference type="GO" id="GO:0004180">
    <property type="term" value="F:carboxypeptidase activity"/>
    <property type="evidence" value="ECO:0007669"/>
    <property type="project" value="UniProtKB-KW"/>
</dbReference>
<keyword evidence="2" id="KW-0378">Hydrolase</keyword>
<accession>A0A7C2V3P0</accession>
<name>A0A7C2V3P0_9AQUI</name>
<gene>
    <name evidence="2" type="ORF">ENO47_05345</name>
</gene>
<organism evidence="2">
    <name type="scientific">Hydrogenobacter sp</name>
    <dbReference type="NCBI Taxonomy" id="2152829"/>
    <lineage>
        <taxon>Bacteria</taxon>
        <taxon>Pseudomonadati</taxon>
        <taxon>Aquificota</taxon>
        <taxon>Aquificia</taxon>
        <taxon>Aquificales</taxon>
        <taxon>Aquificaceae</taxon>
        <taxon>Hydrogenobacter</taxon>
    </lineage>
</organism>
<protein>
    <submittedName>
        <fullName evidence="2">Carboxypeptidase regulatory-like domain-containing protein</fullName>
    </submittedName>
</protein>
<feature type="signal peptide" evidence="1">
    <location>
        <begin position="1"/>
        <end position="27"/>
    </location>
</feature>
<proteinExistence type="predicted"/>
<keyword evidence="2" id="KW-0645">Protease</keyword>
<dbReference type="AlphaFoldDB" id="A0A7C2V3P0"/>
<feature type="chain" id="PRO_5027560162" evidence="1">
    <location>
        <begin position="28"/>
        <end position="185"/>
    </location>
</feature>
<comment type="caution">
    <text evidence="2">The sequence shown here is derived from an EMBL/GenBank/DDBJ whole genome shotgun (WGS) entry which is preliminary data.</text>
</comment>
<keyword evidence="2" id="KW-0121">Carboxypeptidase</keyword>
<keyword evidence="1" id="KW-0732">Signal</keyword>
<evidence type="ECO:0000313" key="2">
    <source>
        <dbReference type="EMBL" id="HEW46078.1"/>
    </source>
</evidence>